<reference evidence="4 5" key="1">
    <citation type="submission" date="2017-06" db="EMBL/GenBank/DDBJ databases">
        <authorList>
            <person name="Kim H.J."/>
            <person name="Triplett B.A."/>
        </authorList>
    </citation>
    <scope>NUCLEOTIDE SEQUENCE [LARGE SCALE GENOMIC DNA]</scope>
    <source>
        <strain evidence="4 5">DS15</strain>
    </source>
</reference>
<dbReference type="InterPro" id="IPR039298">
    <property type="entry name" value="ACOT13"/>
</dbReference>
<dbReference type="EMBL" id="FZPA01000011">
    <property type="protein sequence ID" value="SNT09869.1"/>
    <property type="molecule type" value="Genomic_DNA"/>
</dbReference>
<dbReference type="GO" id="GO:0047617">
    <property type="term" value="F:fatty acyl-CoA hydrolase activity"/>
    <property type="evidence" value="ECO:0007669"/>
    <property type="project" value="InterPro"/>
</dbReference>
<dbReference type="NCBIfam" id="TIGR00369">
    <property type="entry name" value="unchar_dom_1"/>
    <property type="match status" value="1"/>
</dbReference>
<dbReference type="PANTHER" id="PTHR21660:SF1">
    <property type="entry name" value="ACYL-COENZYME A THIOESTERASE 13"/>
    <property type="match status" value="1"/>
</dbReference>
<name>A0A239JVX7_9SPHN</name>
<dbReference type="InterPro" id="IPR003736">
    <property type="entry name" value="PAAI_dom"/>
</dbReference>
<evidence type="ECO:0000313" key="5">
    <source>
        <dbReference type="Proteomes" id="UP000198339"/>
    </source>
</evidence>
<dbReference type="InterPro" id="IPR029069">
    <property type="entry name" value="HotDog_dom_sf"/>
</dbReference>
<dbReference type="RefSeq" id="WP_089216759.1">
    <property type="nucleotide sequence ID" value="NZ_FZPA01000011.1"/>
</dbReference>
<dbReference type="SUPFAM" id="SSF54637">
    <property type="entry name" value="Thioesterase/thiol ester dehydrase-isomerase"/>
    <property type="match status" value="1"/>
</dbReference>
<proteinExistence type="inferred from homology"/>
<gene>
    <name evidence="4" type="ORF">SAMN06295955_111100</name>
</gene>
<dbReference type="AlphaFoldDB" id="A0A239JVX7"/>
<dbReference type="PANTHER" id="PTHR21660">
    <property type="entry name" value="THIOESTERASE SUPERFAMILY MEMBER-RELATED"/>
    <property type="match status" value="1"/>
</dbReference>
<dbReference type="Gene3D" id="3.10.129.10">
    <property type="entry name" value="Hotdog Thioesterase"/>
    <property type="match status" value="1"/>
</dbReference>
<evidence type="ECO:0000313" key="4">
    <source>
        <dbReference type="EMBL" id="SNT09869.1"/>
    </source>
</evidence>
<dbReference type="CDD" id="cd03443">
    <property type="entry name" value="PaaI_thioesterase"/>
    <property type="match status" value="1"/>
</dbReference>
<keyword evidence="2" id="KW-0378">Hydrolase</keyword>
<feature type="domain" description="Thioesterase" evidence="3">
    <location>
        <begin position="53"/>
        <end position="125"/>
    </location>
</feature>
<sequence>MSGSIDPPAGFEPHFRRSPVTDAWEPLFSKREGDRFVFGLRVTEAHCNARAMLHGGVLSSLCDNAMGIACALALGENTSLVTIHLAVDFLGAVRVGQWLEISATATQPGRTIAFASAEAHADGKRIGNASALFRVVSTGGTSPG</sequence>
<dbReference type="Proteomes" id="UP000198339">
    <property type="component" value="Unassembled WGS sequence"/>
</dbReference>
<dbReference type="Pfam" id="PF03061">
    <property type="entry name" value="4HBT"/>
    <property type="match status" value="1"/>
</dbReference>
<evidence type="ECO:0000259" key="3">
    <source>
        <dbReference type="Pfam" id="PF03061"/>
    </source>
</evidence>
<protein>
    <submittedName>
        <fullName evidence="4">Uncharacterized domain 1-containing protein</fullName>
    </submittedName>
</protein>
<evidence type="ECO:0000256" key="2">
    <source>
        <dbReference type="ARBA" id="ARBA00022801"/>
    </source>
</evidence>
<keyword evidence="5" id="KW-1185">Reference proteome</keyword>
<accession>A0A239JVX7</accession>
<dbReference type="InterPro" id="IPR006683">
    <property type="entry name" value="Thioestr_dom"/>
</dbReference>
<dbReference type="OrthoDB" id="7061558at2"/>
<evidence type="ECO:0000256" key="1">
    <source>
        <dbReference type="ARBA" id="ARBA00008324"/>
    </source>
</evidence>
<comment type="similarity">
    <text evidence="1">Belongs to the thioesterase PaaI family.</text>
</comment>
<organism evidence="4 5">
    <name type="scientific">Sphingopyxis indica</name>
    <dbReference type="NCBI Taxonomy" id="436663"/>
    <lineage>
        <taxon>Bacteria</taxon>
        <taxon>Pseudomonadati</taxon>
        <taxon>Pseudomonadota</taxon>
        <taxon>Alphaproteobacteria</taxon>
        <taxon>Sphingomonadales</taxon>
        <taxon>Sphingomonadaceae</taxon>
        <taxon>Sphingopyxis</taxon>
    </lineage>
</organism>